<evidence type="ECO:0000313" key="2">
    <source>
        <dbReference type="Proteomes" id="UP000257109"/>
    </source>
</evidence>
<proteinExistence type="predicted"/>
<dbReference type="EMBL" id="QJKJ01003525">
    <property type="protein sequence ID" value="RDX98022.1"/>
    <property type="molecule type" value="Genomic_DNA"/>
</dbReference>
<keyword evidence="2" id="KW-1185">Reference proteome</keyword>
<comment type="caution">
    <text evidence="1">The sequence shown here is derived from an EMBL/GenBank/DDBJ whole genome shotgun (WGS) entry which is preliminary data.</text>
</comment>
<gene>
    <name evidence="1" type="ORF">CR513_19125</name>
</gene>
<protein>
    <submittedName>
        <fullName evidence="1">Uncharacterized protein</fullName>
    </submittedName>
</protein>
<reference evidence="1" key="1">
    <citation type="submission" date="2018-05" db="EMBL/GenBank/DDBJ databases">
        <title>Draft genome of Mucuna pruriens seed.</title>
        <authorList>
            <person name="Nnadi N.E."/>
            <person name="Vos R."/>
            <person name="Hasami M.H."/>
            <person name="Devisetty U.K."/>
            <person name="Aguiy J.C."/>
        </authorList>
    </citation>
    <scope>NUCLEOTIDE SEQUENCE [LARGE SCALE GENOMIC DNA]</scope>
    <source>
        <strain evidence="1">JCA_2017</strain>
    </source>
</reference>
<feature type="non-terminal residue" evidence="1">
    <location>
        <position position="1"/>
    </location>
</feature>
<organism evidence="1 2">
    <name type="scientific">Mucuna pruriens</name>
    <name type="common">Velvet bean</name>
    <name type="synonym">Dolichos pruriens</name>
    <dbReference type="NCBI Taxonomy" id="157652"/>
    <lineage>
        <taxon>Eukaryota</taxon>
        <taxon>Viridiplantae</taxon>
        <taxon>Streptophyta</taxon>
        <taxon>Embryophyta</taxon>
        <taxon>Tracheophyta</taxon>
        <taxon>Spermatophyta</taxon>
        <taxon>Magnoliopsida</taxon>
        <taxon>eudicotyledons</taxon>
        <taxon>Gunneridae</taxon>
        <taxon>Pentapetalae</taxon>
        <taxon>rosids</taxon>
        <taxon>fabids</taxon>
        <taxon>Fabales</taxon>
        <taxon>Fabaceae</taxon>
        <taxon>Papilionoideae</taxon>
        <taxon>50 kb inversion clade</taxon>
        <taxon>NPAAA clade</taxon>
        <taxon>indigoferoid/millettioid clade</taxon>
        <taxon>Phaseoleae</taxon>
        <taxon>Mucuna</taxon>
    </lineage>
</organism>
<name>A0A371H5C1_MUCPR</name>
<evidence type="ECO:0000313" key="1">
    <source>
        <dbReference type="EMBL" id="RDX98022.1"/>
    </source>
</evidence>
<dbReference type="AlphaFoldDB" id="A0A371H5C1"/>
<sequence length="79" mass="9235">MVSFYILQGSTVVGVVSISSSLDSNLNCTHLWHMLLKHIIIVRMSILSRHDFLKTNWRVKFSSFIHKTKNIVDYIYHDV</sequence>
<dbReference type="Proteomes" id="UP000257109">
    <property type="component" value="Unassembled WGS sequence"/>
</dbReference>
<accession>A0A371H5C1</accession>